<gene>
    <name evidence="2" type="ORF">CUNI_LOCUS22103</name>
</gene>
<keyword evidence="3" id="KW-1185">Reference proteome</keyword>
<protein>
    <submittedName>
        <fullName evidence="2">Uncharacterized protein</fullName>
    </submittedName>
</protein>
<accession>A0A8S4A8M4</accession>
<dbReference type="Proteomes" id="UP000678393">
    <property type="component" value="Unassembled WGS sequence"/>
</dbReference>
<evidence type="ECO:0000256" key="1">
    <source>
        <dbReference type="SAM" id="Phobius"/>
    </source>
</evidence>
<keyword evidence="1" id="KW-0472">Membrane</keyword>
<name>A0A8S4A8M4_9EUPU</name>
<dbReference type="AlphaFoldDB" id="A0A8S4A8M4"/>
<evidence type="ECO:0000313" key="2">
    <source>
        <dbReference type="EMBL" id="CAG5136545.1"/>
    </source>
</evidence>
<keyword evidence="1" id="KW-0812">Transmembrane</keyword>
<organism evidence="2 3">
    <name type="scientific">Candidula unifasciata</name>
    <dbReference type="NCBI Taxonomy" id="100452"/>
    <lineage>
        <taxon>Eukaryota</taxon>
        <taxon>Metazoa</taxon>
        <taxon>Spiralia</taxon>
        <taxon>Lophotrochozoa</taxon>
        <taxon>Mollusca</taxon>
        <taxon>Gastropoda</taxon>
        <taxon>Heterobranchia</taxon>
        <taxon>Euthyneura</taxon>
        <taxon>Panpulmonata</taxon>
        <taxon>Eupulmonata</taxon>
        <taxon>Stylommatophora</taxon>
        <taxon>Helicina</taxon>
        <taxon>Helicoidea</taxon>
        <taxon>Geomitridae</taxon>
        <taxon>Candidula</taxon>
    </lineage>
</organism>
<comment type="caution">
    <text evidence="2">The sequence shown here is derived from an EMBL/GenBank/DDBJ whole genome shotgun (WGS) entry which is preliminary data.</text>
</comment>
<sequence length="149" mass="17107">LYMQMFLYKLCMYCLCIFQHKLCVTNCFYFSQLLFVYRMINYSPPAYDNGTPYPDFAQALGWVVLTIALCPVPLGFMWRLLKGIQNPAVTNAKEMCHFLFSPTPQWRPNDKAERTILPEGAANGQDFHMDKQNGINGGYDNLGLDLEKA</sequence>
<proteinExistence type="predicted"/>
<feature type="transmembrane region" description="Helical" evidence="1">
    <location>
        <begin position="12"/>
        <end position="40"/>
    </location>
</feature>
<feature type="non-terminal residue" evidence="2">
    <location>
        <position position="1"/>
    </location>
</feature>
<reference evidence="2" key="1">
    <citation type="submission" date="2021-04" db="EMBL/GenBank/DDBJ databases">
        <authorList>
            <consortium name="Molecular Ecology Group"/>
        </authorList>
    </citation>
    <scope>NUCLEOTIDE SEQUENCE</scope>
</reference>
<feature type="transmembrane region" description="Helical" evidence="1">
    <location>
        <begin position="60"/>
        <end position="81"/>
    </location>
</feature>
<dbReference type="EMBL" id="CAJHNH020008543">
    <property type="protein sequence ID" value="CAG5136545.1"/>
    <property type="molecule type" value="Genomic_DNA"/>
</dbReference>
<keyword evidence="1" id="KW-1133">Transmembrane helix</keyword>
<evidence type="ECO:0000313" key="3">
    <source>
        <dbReference type="Proteomes" id="UP000678393"/>
    </source>
</evidence>